<evidence type="ECO:0000313" key="1">
    <source>
        <dbReference type="EMBL" id="MDK2598341.1"/>
    </source>
</evidence>
<sequence>MSKNKTKKTQLQDDNFERSRRKIMYALPALGGAAILASTKSKASGTDISAHTVTSSLGTQFSTVPRPLHERFTDRVYAKDFGATYWHQDMSASSNIEGLNAAFEFANQESHNGERKVVDCGPSRISVNKSSSAPGVVDFQTLKWPNNTTVNYIGPSGENVLFLNHFSGPYGEYTEGVPVNELNITAPYHPALILNVKTKKSFGGIAQKAHTVGEANNSVTTESSTIGFRIDDDNVWQWIVNGDRLFRKNLWSESKGLLINRFVMSGDTGDVGIQRGNPQFPMDIAGGMRVVSTDQHGPEFNQYDNVNRFESPEVVLEKNIKGVSTGVKLSTDPKGEMLKVSTLHSASEGDAYLSLNKGFFYIVNSYSPNWQGAALKLGHNSQTQRSINVSGTINTQGRDYAEYMFKNESCGEILKGDVCGIDNKGLLTDKWNEAISFVIKSTNPSFVGGDDWHEKVLEPISEQATEQERESYLKRLQEERKKVDRIAFSGQVPVNIIDAEVGAYLVPVERNGKIGVIAKSKSDLSMTEYMDSVGKVIAIGDDGRTIALVKVC</sequence>
<dbReference type="EMBL" id="JASJUT010000016">
    <property type="protein sequence ID" value="MDK2598341.1"/>
    <property type="molecule type" value="Genomic_DNA"/>
</dbReference>
<gene>
    <name evidence="1" type="ORF">QNM18_25125</name>
</gene>
<reference evidence="1 2" key="1">
    <citation type="submission" date="2023-05" db="EMBL/GenBank/DDBJ databases">
        <title>Pseudoalteromonas ardens sp. nov., Pseudoalteromonas obscura sp. nov., and Pseudoalteromonas umbrosa sp. nov., isolated from the coral Montipora capitata.</title>
        <authorList>
            <person name="Thomas E.M."/>
            <person name="Smith E.M."/>
            <person name="Papke E."/>
            <person name="Shlafstein M.D."/>
            <person name="Oline D.K."/>
            <person name="Videau P."/>
            <person name="Saw J.H."/>
            <person name="Strangman W.K."/>
            <person name="Ushijima B."/>
        </authorList>
    </citation>
    <scope>NUCLEOTIDE SEQUENCE [LARGE SCALE GENOMIC DNA]</scope>
    <source>
        <strain evidence="1 2">P94</strain>
    </source>
</reference>
<name>A0ABT7ETG6_9GAMM</name>
<dbReference type="RefSeq" id="WP_284138765.1">
    <property type="nucleotide sequence ID" value="NZ_JASJUT010000016.1"/>
</dbReference>
<evidence type="ECO:0000313" key="2">
    <source>
        <dbReference type="Proteomes" id="UP001231915"/>
    </source>
</evidence>
<dbReference type="Proteomes" id="UP001231915">
    <property type="component" value="Unassembled WGS sequence"/>
</dbReference>
<protein>
    <submittedName>
        <fullName evidence="1">Uncharacterized protein</fullName>
    </submittedName>
</protein>
<organism evidence="1 2">
    <name type="scientific">Pseudoalteromonas obscura</name>
    <dbReference type="NCBI Taxonomy" id="3048491"/>
    <lineage>
        <taxon>Bacteria</taxon>
        <taxon>Pseudomonadati</taxon>
        <taxon>Pseudomonadota</taxon>
        <taxon>Gammaproteobacteria</taxon>
        <taxon>Alteromonadales</taxon>
        <taxon>Pseudoalteromonadaceae</taxon>
        <taxon>Pseudoalteromonas</taxon>
    </lineage>
</organism>
<proteinExistence type="predicted"/>
<accession>A0ABT7ETG6</accession>
<comment type="caution">
    <text evidence="1">The sequence shown here is derived from an EMBL/GenBank/DDBJ whole genome shotgun (WGS) entry which is preliminary data.</text>
</comment>
<keyword evidence="2" id="KW-1185">Reference proteome</keyword>